<dbReference type="EMBL" id="VSSQ01141426">
    <property type="protein sequence ID" value="MPN62831.1"/>
    <property type="molecule type" value="Genomic_DNA"/>
</dbReference>
<comment type="caution">
    <text evidence="1">The sequence shown here is derived from an EMBL/GenBank/DDBJ whole genome shotgun (WGS) entry which is preliminary data.</text>
</comment>
<name>A0A645JGT9_9ZZZZ</name>
<accession>A0A645JGT9</accession>
<gene>
    <name evidence="1" type="ORF">SDC9_210584</name>
</gene>
<protein>
    <recommendedName>
        <fullName evidence="2">Arm DNA-binding domain-containing protein</fullName>
    </recommendedName>
</protein>
<dbReference type="AlphaFoldDB" id="A0A645JGT9"/>
<evidence type="ECO:0008006" key="2">
    <source>
        <dbReference type="Google" id="ProtNLM"/>
    </source>
</evidence>
<evidence type="ECO:0000313" key="1">
    <source>
        <dbReference type="EMBL" id="MPN62831.1"/>
    </source>
</evidence>
<reference evidence="1" key="1">
    <citation type="submission" date="2019-08" db="EMBL/GenBank/DDBJ databases">
        <authorList>
            <person name="Kucharzyk K."/>
            <person name="Murdoch R.W."/>
            <person name="Higgins S."/>
            <person name="Loffler F."/>
        </authorList>
    </citation>
    <scope>NUCLEOTIDE SEQUENCE</scope>
</reference>
<organism evidence="1">
    <name type="scientific">bioreactor metagenome</name>
    <dbReference type="NCBI Taxonomy" id="1076179"/>
    <lineage>
        <taxon>unclassified sequences</taxon>
        <taxon>metagenomes</taxon>
        <taxon>ecological metagenomes</taxon>
    </lineage>
</organism>
<sequence length="50" mass="5911">MIAIRVYLRTYTNGNSGIVWIIFYLNRAKNTISTRVYVENENWSVNKEKA</sequence>
<proteinExistence type="predicted"/>